<dbReference type="Proteomes" id="UP000198701">
    <property type="component" value="Unassembled WGS sequence"/>
</dbReference>
<evidence type="ECO:0000256" key="1">
    <source>
        <dbReference type="SAM" id="Phobius"/>
    </source>
</evidence>
<feature type="transmembrane region" description="Helical" evidence="1">
    <location>
        <begin position="38"/>
        <end position="55"/>
    </location>
</feature>
<dbReference type="RefSeq" id="WP_174775385.1">
    <property type="nucleotide sequence ID" value="NZ_FNFU01000001.1"/>
</dbReference>
<dbReference type="STRING" id="386301.SAMN05216282_101286"/>
<dbReference type="EMBL" id="FNFU01000001">
    <property type="protein sequence ID" value="SDJ91840.1"/>
    <property type="molecule type" value="Genomic_DNA"/>
</dbReference>
<evidence type="ECO:0000313" key="3">
    <source>
        <dbReference type="Proteomes" id="UP000198701"/>
    </source>
</evidence>
<accession>A0A1G8XPY8</accession>
<proteinExistence type="predicted"/>
<feature type="transmembrane region" description="Helical" evidence="1">
    <location>
        <begin position="145"/>
        <end position="163"/>
    </location>
</feature>
<dbReference type="AlphaFoldDB" id="A0A1G8XPY8"/>
<gene>
    <name evidence="2" type="ORF">SAMN05216282_101286</name>
</gene>
<keyword evidence="1" id="KW-0812">Transmembrane</keyword>
<name>A0A1G8XPY8_9MICO</name>
<keyword evidence="1" id="KW-0472">Membrane</keyword>
<feature type="transmembrane region" description="Helical" evidence="1">
    <location>
        <begin position="113"/>
        <end position="133"/>
    </location>
</feature>
<keyword evidence="3" id="KW-1185">Reference proteome</keyword>
<protein>
    <submittedName>
        <fullName evidence="2">Uncharacterized protein</fullName>
    </submittedName>
</protein>
<evidence type="ECO:0000313" key="2">
    <source>
        <dbReference type="EMBL" id="SDJ91840.1"/>
    </source>
</evidence>
<organism evidence="2 3">
    <name type="scientific">Cryobacterium psychrotolerans</name>
    <dbReference type="NCBI Taxonomy" id="386301"/>
    <lineage>
        <taxon>Bacteria</taxon>
        <taxon>Bacillati</taxon>
        <taxon>Actinomycetota</taxon>
        <taxon>Actinomycetes</taxon>
        <taxon>Micrococcales</taxon>
        <taxon>Microbacteriaceae</taxon>
        <taxon>Cryobacterium</taxon>
    </lineage>
</organism>
<keyword evidence="1" id="KW-1133">Transmembrane helix</keyword>
<reference evidence="2 3" key="1">
    <citation type="submission" date="2016-10" db="EMBL/GenBank/DDBJ databases">
        <authorList>
            <person name="de Groot N.N."/>
        </authorList>
    </citation>
    <scope>NUCLEOTIDE SEQUENCE [LARGE SCALE GENOMIC DNA]</scope>
    <source>
        <strain evidence="2 3">CGMCC 1.5382</strain>
    </source>
</reference>
<feature type="transmembrane region" description="Helical" evidence="1">
    <location>
        <begin position="75"/>
        <end position="93"/>
    </location>
</feature>
<sequence length="200" mass="21211">MQSAPAKPSPGIAARLNGVARGFGVAGGELRRWPARRWWVALGTAAFTIVFIAIPTDLIDTPFFAREVPPTVWSWPVLLVSAVLAGLVTATYIAHPDGAAPSRAVGRLGMTGWVVTFFAVGCPVCNKLVLLALGTTGAMQFFEPVQPYLAAASIILLGWALYARLTRENSCRLPARRAADAAIPADAAVTGRTEATDRVR</sequence>